<sequence length="121" mass="13475">MARLVVVLMAVLATGSLFVNAFPRNKSISPPSSKFSRKRVILQEQQLEHEENHKEAAQRQQETMSSTNRKKKRISPSLLVKIDALIGLVYSSLYIIFPTGFSGPSNLVTALLIVAHLLVFL</sequence>
<keyword evidence="2" id="KW-0472">Membrane</keyword>
<organism evidence="3 4">
    <name type="scientific">Seminavis robusta</name>
    <dbReference type="NCBI Taxonomy" id="568900"/>
    <lineage>
        <taxon>Eukaryota</taxon>
        <taxon>Sar</taxon>
        <taxon>Stramenopiles</taxon>
        <taxon>Ochrophyta</taxon>
        <taxon>Bacillariophyta</taxon>
        <taxon>Bacillariophyceae</taxon>
        <taxon>Bacillariophycidae</taxon>
        <taxon>Naviculales</taxon>
        <taxon>Naviculaceae</taxon>
        <taxon>Seminavis</taxon>
    </lineage>
</organism>
<feature type="transmembrane region" description="Helical" evidence="2">
    <location>
        <begin position="6"/>
        <end position="23"/>
    </location>
</feature>
<accession>A0A9N8H012</accession>
<feature type="region of interest" description="Disordered" evidence="1">
    <location>
        <begin position="48"/>
        <end position="73"/>
    </location>
</feature>
<dbReference type="AlphaFoldDB" id="A0A9N8H012"/>
<keyword evidence="2" id="KW-1133">Transmembrane helix</keyword>
<dbReference type="Proteomes" id="UP001153069">
    <property type="component" value="Unassembled WGS sequence"/>
</dbReference>
<gene>
    <name evidence="3" type="ORF">SEMRO_12_G009470.1</name>
</gene>
<evidence type="ECO:0000313" key="3">
    <source>
        <dbReference type="EMBL" id="CAB9496988.1"/>
    </source>
</evidence>
<name>A0A9N8H012_9STRA</name>
<dbReference type="EMBL" id="CAICTM010000012">
    <property type="protein sequence ID" value="CAB9496988.1"/>
    <property type="molecule type" value="Genomic_DNA"/>
</dbReference>
<evidence type="ECO:0000256" key="2">
    <source>
        <dbReference type="SAM" id="Phobius"/>
    </source>
</evidence>
<reference evidence="3" key="1">
    <citation type="submission" date="2020-06" db="EMBL/GenBank/DDBJ databases">
        <authorList>
            <consortium name="Plant Systems Biology data submission"/>
        </authorList>
    </citation>
    <scope>NUCLEOTIDE SEQUENCE</scope>
    <source>
        <strain evidence="3">D6</strain>
    </source>
</reference>
<keyword evidence="4" id="KW-1185">Reference proteome</keyword>
<keyword evidence="2" id="KW-0812">Transmembrane</keyword>
<feature type="transmembrane region" description="Helical" evidence="2">
    <location>
        <begin position="103"/>
        <end position="120"/>
    </location>
</feature>
<evidence type="ECO:0000256" key="1">
    <source>
        <dbReference type="SAM" id="MobiDB-lite"/>
    </source>
</evidence>
<comment type="caution">
    <text evidence="3">The sequence shown here is derived from an EMBL/GenBank/DDBJ whole genome shotgun (WGS) entry which is preliminary data.</text>
</comment>
<feature type="compositionally biased region" description="Polar residues" evidence="1">
    <location>
        <begin position="58"/>
        <end position="67"/>
    </location>
</feature>
<proteinExistence type="predicted"/>
<feature type="compositionally biased region" description="Basic and acidic residues" evidence="1">
    <location>
        <begin position="48"/>
        <end position="57"/>
    </location>
</feature>
<feature type="transmembrane region" description="Helical" evidence="2">
    <location>
        <begin position="78"/>
        <end position="97"/>
    </location>
</feature>
<evidence type="ECO:0000313" key="4">
    <source>
        <dbReference type="Proteomes" id="UP001153069"/>
    </source>
</evidence>
<protein>
    <submittedName>
        <fullName evidence="3">Uncharacterized protein</fullName>
    </submittedName>
</protein>